<accession>A0A820CQJ0</accession>
<evidence type="ECO:0000313" key="3">
    <source>
        <dbReference type="Proteomes" id="UP000663823"/>
    </source>
</evidence>
<dbReference type="Proteomes" id="UP000663823">
    <property type="component" value="Unassembled WGS sequence"/>
</dbReference>
<evidence type="ECO:0000313" key="2">
    <source>
        <dbReference type="EMBL" id="CAF4217797.1"/>
    </source>
</evidence>
<feature type="chain" id="PRO_5032357244" evidence="1">
    <location>
        <begin position="19"/>
        <end position="91"/>
    </location>
</feature>
<sequence length="91" mass="10070">MNALIAILVLFIAYFVFRSPPPVSCDMSKAENRDFEKYYGITGLKNHFTITTGDECSSSVIFRPPLAQTILKADYSASSFMTLAKYGTGKT</sequence>
<name>A0A820CQJ0_9BILA</name>
<dbReference type="EMBL" id="CAJOAX010024474">
    <property type="protein sequence ID" value="CAF4217797.1"/>
    <property type="molecule type" value="Genomic_DNA"/>
</dbReference>
<feature type="non-terminal residue" evidence="2">
    <location>
        <position position="91"/>
    </location>
</feature>
<keyword evidence="1" id="KW-0732">Signal</keyword>
<comment type="caution">
    <text evidence="2">The sequence shown here is derived from an EMBL/GenBank/DDBJ whole genome shotgun (WGS) entry which is preliminary data.</text>
</comment>
<gene>
    <name evidence="2" type="ORF">OTI717_LOCUS39253</name>
</gene>
<reference evidence="2" key="1">
    <citation type="submission" date="2021-02" db="EMBL/GenBank/DDBJ databases">
        <authorList>
            <person name="Nowell W R."/>
        </authorList>
    </citation>
    <scope>NUCLEOTIDE SEQUENCE</scope>
</reference>
<protein>
    <submittedName>
        <fullName evidence="2">Uncharacterized protein</fullName>
    </submittedName>
</protein>
<evidence type="ECO:0000256" key="1">
    <source>
        <dbReference type="SAM" id="SignalP"/>
    </source>
</evidence>
<organism evidence="2 3">
    <name type="scientific">Rotaria sordida</name>
    <dbReference type="NCBI Taxonomy" id="392033"/>
    <lineage>
        <taxon>Eukaryota</taxon>
        <taxon>Metazoa</taxon>
        <taxon>Spiralia</taxon>
        <taxon>Gnathifera</taxon>
        <taxon>Rotifera</taxon>
        <taxon>Eurotatoria</taxon>
        <taxon>Bdelloidea</taxon>
        <taxon>Philodinida</taxon>
        <taxon>Philodinidae</taxon>
        <taxon>Rotaria</taxon>
    </lineage>
</organism>
<dbReference type="AlphaFoldDB" id="A0A820CQJ0"/>
<feature type="signal peptide" evidence="1">
    <location>
        <begin position="1"/>
        <end position="18"/>
    </location>
</feature>
<proteinExistence type="predicted"/>